<dbReference type="InterPro" id="IPR016181">
    <property type="entry name" value="Acyl_CoA_acyltransferase"/>
</dbReference>
<keyword evidence="2 5" id="KW-0808">Transferase</keyword>
<dbReference type="GO" id="GO:0006527">
    <property type="term" value="P:L-arginine catabolic process"/>
    <property type="evidence" value="ECO:0007669"/>
    <property type="project" value="UniProtKB-UniRule"/>
</dbReference>
<evidence type="ECO:0000256" key="2">
    <source>
        <dbReference type="ARBA" id="ARBA00022679"/>
    </source>
</evidence>
<dbReference type="EMBL" id="CP038908">
    <property type="protein sequence ID" value="QGO06586.1"/>
    <property type="molecule type" value="Genomic_DNA"/>
</dbReference>
<evidence type="ECO:0000256" key="3">
    <source>
        <dbReference type="ARBA" id="ARBA00023315"/>
    </source>
</evidence>
<keyword evidence="3 5" id="KW-0012">Acyltransferase</keyword>
<accession>A0A9Q6LMA6</accession>
<dbReference type="GeneID" id="66740358"/>
<dbReference type="EC" id="2.3.1.109" evidence="4"/>
<evidence type="ECO:0000256" key="4">
    <source>
        <dbReference type="NCBIfam" id="TIGR03244"/>
    </source>
</evidence>
<dbReference type="AlphaFoldDB" id="A0A9Q6LMA6"/>
<dbReference type="InterPro" id="IPR007041">
    <property type="entry name" value="Arg_succinylTrfase_AstA/AruG"/>
</dbReference>
<dbReference type="RefSeq" id="WP_016210314.1">
    <property type="nucleotide sequence ID" value="NZ_CP012413.1"/>
</dbReference>
<protein>
    <recommendedName>
        <fullName evidence="4">Arginine N-succinyltransferase</fullName>
        <ecNumber evidence="4">2.3.1.109</ecNumber>
    </recommendedName>
</protein>
<proteinExistence type="predicted"/>
<dbReference type="SUPFAM" id="SSF55729">
    <property type="entry name" value="Acyl-CoA N-acyltransferases (Nat)"/>
    <property type="match status" value="1"/>
</dbReference>
<evidence type="ECO:0000256" key="1">
    <source>
        <dbReference type="ARBA" id="ARBA00022503"/>
    </source>
</evidence>
<dbReference type="Pfam" id="PF04958">
    <property type="entry name" value="AstA"/>
    <property type="match status" value="1"/>
</dbReference>
<keyword evidence="1" id="KW-0056">Arginine metabolism</keyword>
<evidence type="ECO:0000313" key="6">
    <source>
        <dbReference type="Proteomes" id="UP000422232"/>
    </source>
</evidence>
<name>A0A9Q6LMA6_PISSA</name>
<dbReference type="PANTHER" id="PTHR30420:SF1">
    <property type="entry name" value="ARGININE N-SUCCINYLTRANSFERASE"/>
    <property type="match status" value="1"/>
</dbReference>
<dbReference type="NCBIfam" id="TIGR03244">
    <property type="entry name" value="arg_catab_AstA"/>
    <property type="match status" value="1"/>
</dbReference>
<dbReference type="InterPro" id="IPR017650">
    <property type="entry name" value="Arginine_N-succinylTrfase"/>
</dbReference>
<dbReference type="Proteomes" id="UP000422232">
    <property type="component" value="Chromosome"/>
</dbReference>
<reference evidence="5 6" key="1">
    <citation type="submission" date="2019-04" db="EMBL/GenBank/DDBJ databases">
        <title>Complete genome sequencing of Piscirickettsia salmonis strain Psal-009.</title>
        <authorList>
            <person name="Schober I."/>
            <person name="Bunk B."/>
            <person name="Sproer C."/>
            <person name="Carril G.P."/>
            <person name="Riedel T."/>
            <person name="Flores-Herrera P.A."/>
            <person name="Nourdin-Galindo G."/>
            <person name="Marshall S.H."/>
            <person name="Overmann J."/>
        </authorList>
    </citation>
    <scope>NUCLEOTIDE SEQUENCE [LARGE SCALE GENOMIC DNA]</scope>
    <source>
        <strain evidence="5 6">Psal-009</strain>
    </source>
</reference>
<organism evidence="5 6">
    <name type="scientific">Piscirickettsia salmonis</name>
    <dbReference type="NCBI Taxonomy" id="1238"/>
    <lineage>
        <taxon>Bacteria</taxon>
        <taxon>Pseudomonadati</taxon>
        <taxon>Pseudomonadota</taxon>
        <taxon>Gammaproteobacteria</taxon>
        <taxon>Thiotrichales</taxon>
        <taxon>Piscirickettsiaceae</taxon>
        <taxon>Piscirickettsia</taxon>
    </lineage>
</organism>
<gene>
    <name evidence="5" type="primary">astA</name>
    <name evidence="5" type="ORF">Psal009_02501</name>
</gene>
<dbReference type="PANTHER" id="PTHR30420">
    <property type="entry name" value="N-SUCCINYLARGININE DIHYDROLASE"/>
    <property type="match status" value="1"/>
</dbReference>
<sequence>MIRSIHAVVRPVEMRDLPKLCHLAEVSGVGLTTLPVNEELLQQRIASSVKSLNNKEPNYREGDYLFVLEDLDSQQIVGTSGIYSCVGHGLPCYHYRLTTLAKSCEALGLYKELKALSLSNDYHGASEIGTLFLHPDFRAHKNGHLLSRSRFLFMAQFPDRFDDTVIAEMRGVSSTDGYSPFWEGLGANFFDLEFKQADYLTGIGNKQFISDMVPRHPIYTELLPESAREVIGQVHQDTAPALTLLEKEGFVYKGYVDIFDAGPTVEAQLKYIRSIRKSMAAVFKGHTDQESGALAIVGNCSLGFRSCVTRMLIEHDQAYLTDEAVDVLQVRPGDQLRYILLDVKKEEKS</sequence>
<dbReference type="GO" id="GO:0008791">
    <property type="term" value="F:arginine N-succinyltransferase activity"/>
    <property type="evidence" value="ECO:0007669"/>
    <property type="project" value="UniProtKB-UniRule"/>
</dbReference>
<keyword evidence="6" id="KW-1185">Reference proteome</keyword>
<evidence type="ECO:0000313" key="5">
    <source>
        <dbReference type="EMBL" id="QGO06586.1"/>
    </source>
</evidence>
<dbReference type="NCBIfam" id="TIGR03243">
    <property type="entry name" value="arg_catab_AOST"/>
    <property type="match status" value="1"/>
</dbReference>